<dbReference type="PATRIC" id="fig|1359153.3.peg.1544"/>
<evidence type="ECO:0000313" key="2">
    <source>
        <dbReference type="Proteomes" id="UP000033385"/>
    </source>
</evidence>
<proteinExistence type="predicted"/>
<dbReference type="EMBL" id="LANW01000001">
    <property type="protein sequence ID" value="KJV67625.1"/>
    <property type="molecule type" value="Genomic_DNA"/>
</dbReference>
<comment type="caution">
    <text evidence="1">The sequence shown here is derived from an EMBL/GenBank/DDBJ whole genome shotgun (WGS) entry which is preliminary data.</text>
</comment>
<organism evidence="1 2">
    <name type="scientific">Anaplasma phagocytophilum str. ApNP</name>
    <dbReference type="NCBI Taxonomy" id="1359153"/>
    <lineage>
        <taxon>Bacteria</taxon>
        <taxon>Pseudomonadati</taxon>
        <taxon>Pseudomonadota</taxon>
        <taxon>Alphaproteobacteria</taxon>
        <taxon>Rickettsiales</taxon>
        <taxon>Anaplasmataceae</taxon>
        <taxon>Anaplasma</taxon>
        <taxon>phagocytophilum group</taxon>
    </lineage>
</organism>
<accession>A0A0F3NHY9</accession>
<dbReference type="Proteomes" id="UP000033385">
    <property type="component" value="Unassembled WGS sequence"/>
</dbReference>
<sequence>MLCSMELNIQYMQASNHYSLEFRLHMSDLVYAGTCNENLCM</sequence>
<evidence type="ECO:0000313" key="1">
    <source>
        <dbReference type="EMBL" id="KJV67625.1"/>
    </source>
</evidence>
<reference evidence="1 2" key="1">
    <citation type="submission" date="2015-01" db="EMBL/GenBank/DDBJ databases">
        <title>Genome Sequencing of Rickettsiales.</title>
        <authorList>
            <person name="Daugherty S.C."/>
            <person name="Su Q."/>
            <person name="Abolude K."/>
            <person name="Beier-Sexton M."/>
            <person name="Carlyon J.A."/>
            <person name="Carter R."/>
            <person name="Day N.P."/>
            <person name="Dumler S.J."/>
            <person name="Dyachenko V."/>
            <person name="Godinez A."/>
            <person name="Kurtti T.J."/>
            <person name="Lichay M."/>
            <person name="Mullins K.E."/>
            <person name="Ott S."/>
            <person name="Pappas-Brown V."/>
            <person name="Paris D.H."/>
            <person name="Patel P."/>
            <person name="Richards A.L."/>
            <person name="Sadzewicz L."/>
            <person name="Sears K."/>
            <person name="Seidman D."/>
            <person name="Sengamalay N."/>
            <person name="Stenos J."/>
            <person name="Tallon L.J."/>
            <person name="Vincent G."/>
            <person name="Fraser C.M."/>
            <person name="Munderloh U."/>
            <person name="Dunning-Hotopp J.C."/>
        </authorList>
    </citation>
    <scope>NUCLEOTIDE SEQUENCE [LARGE SCALE GENOMIC DNA]</scope>
    <source>
        <strain evidence="1 2">ApNP</strain>
    </source>
</reference>
<gene>
    <name evidence="1" type="ORF">APHNP_1510</name>
</gene>
<protein>
    <submittedName>
        <fullName evidence="1">Uncharacterized protein</fullName>
    </submittedName>
</protein>
<name>A0A0F3NHY9_ANAPH</name>
<dbReference type="AlphaFoldDB" id="A0A0F3NHY9"/>